<evidence type="ECO:0000259" key="1">
    <source>
        <dbReference type="Pfam" id="PF09992"/>
    </source>
</evidence>
<dbReference type="Pfam" id="PF09992">
    <property type="entry name" value="NAGPA"/>
    <property type="match status" value="1"/>
</dbReference>
<dbReference type="Proteomes" id="UP000271227">
    <property type="component" value="Unassembled WGS sequence"/>
</dbReference>
<proteinExistence type="predicted"/>
<sequence>MGILGRDKTLPAANGPLPCLSDRCRTASYRAAACRAALRDIVILTANTAAAVRAVMFQAAAVFSVTVWAASLPAHADDTHTSGTPAPVFNLPLGLPTLLETRTTETLAPGLRHHRIVRRPHTNGASGKDPDYTHENCTHAWAAASPVLHTATDERTALACVPGHFPATDIRRFLTPGDPGRSYGIVYAGTFETRDVALAAIARAPLAGCGFSAIHTALTPHHAMGPWVVNVLEVDPRHFRGRLVSALAGKTVAGPAPVTAIAADRRALAAVNGGFFVTSEEDGVIGEPAGLSIVDSRVLSEATANRPALGIRNTPRLQAAIAVASAEPVLHWGDGRESPIDGINRHPGIIRNCGNRGDREGRMPAHDKTCRDDDEIIVLTHDAGFDVPNGQDHRLLIGADGRLAPAAPPAPGELLVIATGRHAAEVRALAAANDRAVINTDALLGDIFPDLWTAPANRGAGSLYAVGGGPLLLKNGMRVHHEGIEGWHMDADMPAERAMLVHRWFNIRTPRTAAGITRDGRLLLVTVDGRQPGHSVGATIPEIRGMMKALGAVDAINLDGGGSTAMVIGDTLVTRPSDSDGERPVGEALLLLPR</sequence>
<keyword evidence="3" id="KW-1185">Reference proteome</keyword>
<name>A0A3M0CX32_9PROT</name>
<dbReference type="PANTHER" id="PTHR40446:SF2">
    <property type="entry name" value="N-ACETYLGLUCOSAMINE-1-PHOSPHODIESTER ALPHA-N-ACETYLGLUCOSAMINIDASE"/>
    <property type="match status" value="1"/>
</dbReference>
<dbReference type="PANTHER" id="PTHR40446">
    <property type="entry name" value="N-ACETYLGLUCOSAMINE-1-PHOSPHODIESTER ALPHA-N-ACETYLGLUCOSAMINIDASE"/>
    <property type="match status" value="1"/>
</dbReference>
<gene>
    <name evidence="2" type="ORF">BXY39_0485</name>
</gene>
<accession>A0A3M0CX32</accession>
<dbReference type="InParanoid" id="A0A3M0CX32"/>
<evidence type="ECO:0000313" key="3">
    <source>
        <dbReference type="Proteomes" id="UP000271227"/>
    </source>
</evidence>
<dbReference type="EMBL" id="REFR01000009">
    <property type="protein sequence ID" value="RMB11996.1"/>
    <property type="molecule type" value="Genomic_DNA"/>
</dbReference>
<evidence type="ECO:0000313" key="2">
    <source>
        <dbReference type="EMBL" id="RMB11996.1"/>
    </source>
</evidence>
<organism evidence="2 3">
    <name type="scientific">Eilatimonas milleporae</name>
    <dbReference type="NCBI Taxonomy" id="911205"/>
    <lineage>
        <taxon>Bacteria</taxon>
        <taxon>Pseudomonadati</taxon>
        <taxon>Pseudomonadota</taxon>
        <taxon>Alphaproteobacteria</taxon>
        <taxon>Kordiimonadales</taxon>
        <taxon>Kordiimonadaceae</taxon>
        <taxon>Eilatimonas</taxon>
    </lineage>
</organism>
<dbReference type="AlphaFoldDB" id="A0A3M0CX32"/>
<feature type="domain" description="Phosphodiester glycosidase" evidence="1">
    <location>
        <begin position="452"/>
        <end position="591"/>
    </location>
</feature>
<reference evidence="2 3" key="1">
    <citation type="submission" date="2018-10" db="EMBL/GenBank/DDBJ databases">
        <title>Genomic Encyclopedia of Archaeal and Bacterial Type Strains, Phase II (KMG-II): from individual species to whole genera.</title>
        <authorList>
            <person name="Goeker M."/>
        </authorList>
    </citation>
    <scope>NUCLEOTIDE SEQUENCE [LARGE SCALE GENOMIC DNA]</scope>
    <source>
        <strain evidence="2 3">DSM 25217</strain>
    </source>
</reference>
<protein>
    <submittedName>
        <fullName evidence="2">Uncharacterized protein DUF2233</fullName>
    </submittedName>
</protein>
<comment type="caution">
    <text evidence="2">The sequence shown here is derived from an EMBL/GenBank/DDBJ whole genome shotgun (WGS) entry which is preliminary data.</text>
</comment>
<dbReference type="InterPro" id="IPR018711">
    <property type="entry name" value="NAGPA"/>
</dbReference>